<feature type="region of interest" description="Disordered" evidence="1">
    <location>
        <begin position="147"/>
        <end position="214"/>
    </location>
</feature>
<accession>A0A078J0H6</accession>
<evidence type="ECO:0000313" key="3">
    <source>
        <dbReference type="Proteomes" id="UP000028999"/>
    </source>
</evidence>
<organism evidence="2 3">
    <name type="scientific">Brassica napus</name>
    <name type="common">Rape</name>
    <dbReference type="NCBI Taxonomy" id="3708"/>
    <lineage>
        <taxon>Eukaryota</taxon>
        <taxon>Viridiplantae</taxon>
        <taxon>Streptophyta</taxon>
        <taxon>Embryophyta</taxon>
        <taxon>Tracheophyta</taxon>
        <taxon>Spermatophyta</taxon>
        <taxon>Magnoliopsida</taxon>
        <taxon>eudicotyledons</taxon>
        <taxon>Gunneridae</taxon>
        <taxon>Pentapetalae</taxon>
        <taxon>rosids</taxon>
        <taxon>malvids</taxon>
        <taxon>Brassicales</taxon>
        <taxon>Brassicaceae</taxon>
        <taxon>Brassiceae</taxon>
        <taxon>Brassica</taxon>
    </lineage>
</organism>
<dbReference type="AlphaFoldDB" id="A0A078J0H6"/>
<feature type="compositionally biased region" description="Basic residues" evidence="1">
    <location>
        <begin position="166"/>
        <end position="192"/>
    </location>
</feature>
<proteinExistence type="predicted"/>
<evidence type="ECO:0000313" key="2">
    <source>
        <dbReference type="EMBL" id="CDY58634.1"/>
    </source>
</evidence>
<reference evidence="2 3" key="1">
    <citation type="journal article" date="2014" name="Science">
        <title>Plant genetics. Early allopolyploid evolution in the post-Neolithic Brassica napus oilseed genome.</title>
        <authorList>
            <person name="Chalhoub B."/>
            <person name="Denoeud F."/>
            <person name="Liu S."/>
            <person name="Parkin I.A."/>
            <person name="Tang H."/>
            <person name="Wang X."/>
            <person name="Chiquet J."/>
            <person name="Belcram H."/>
            <person name="Tong C."/>
            <person name="Samans B."/>
            <person name="Correa M."/>
            <person name="Da Silva C."/>
            <person name="Just J."/>
            <person name="Falentin C."/>
            <person name="Koh C.S."/>
            <person name="Le Clainche I."/>
            <person name="Bernard M."/>
            <person name="Bento P."/>
            <person name="Noel B."/>
            <person name="Labadie K."/>
            <person name="Alberti A."/>
            <person name="Charles M."/>
            <person name="Arnaud D."/>
            <person name="Guo H."/>
            <person name="Daviaud C."/>
            <person name="Alamery S."/>
            <person name="Jabbari K."/>
            <person name="Zhao M."/>
            <person name="Edger P.P."/>
            <person name="Chelaifa H."/>
            <person name="Tack D."/>
            <person name="Lassalle G."/>
            <person name="Mestiri I."/>
            <person name="Schnel N."/>
            <person name="Le Paslier M.C."/>
            <person name="Fan G."/>
            <person name="Renault V."/>
            <person name="Bayer P.E."/>
            <person name="Golicz A.A."/>
            <person name="Manoli S."/>
            <person name="Lee T.H."/>
            <person name="Thi V.H."/>
            <person name="Chalabi S."/>
            <person name="Hu Q."/>
            <person name="Fan C."/>
            <person name="Tollenaere R."/>
            <person name="Lu Y."/>
            <person name="Battail C."/>
            <person name="Shen J."/>
            <person name="Sidebottom C.H."/>
            <person name="Wang X."/>
            <person name="Canaguier A."/>
            <person name="Chauveau A."/>
            <person name="Berard A."/>
            <person name="Deniot G."/>
            <person name="Guan M."/>
            <person name="Liu Z."/>
            <person name="Sun F."/>
            <person name="Lim Y.P."/>
            <person name="Lyons E."/>
            <person name="Town C.D."/>
            <person name="Bancroft I."/>
            <person name="Wang X."/>
            <person name="Meng J."/>
            <person name="Ma J."/>
            <person name="Pires J.C."/>
            <person name="King G.J."/>
            <person name="Brunel D."/>
            <person name="Delourme R."/>
            <person name="Renard M."/>
            <person name="Aury J.M."/>
            <person name="Adams K.L."/>
            <person name="Batley J."/>
            <person name="Snowdon R.J."/>
            <person name="Tost J."/>
            <person name="Edwards D."/>
            <person name="Zhou Y."/>
            <person name="Hua W."/>
            <person name="Sharpe A.G."/>
            <person name="Paterson A.H."/>
            <person name="Guan C."/>
            <person name="Wincker P."/>
        </authorList>
    </citation>
    <scope>NUCLEOTIDE SEQUENCE [LARGE SCALE GENOMIC DNA]</scope>
    <source>
        <strain evidence="3">cv. Darmor-bzh</strain>
    </source>
</reference>
<evidence type="ECO:0000256" key="1">
    <source>
        <dbReference type="SAM" id="MobiDB-lite"/>
    </source>
</evidence>
<dbReference type="Proteomes" id="UP000028999">
    <property type="component" value="Unassembled WGS sequence"/>
</dbReference>
<name>A0A078J0H6_BRANA</name>
<keyword evidence="3" id="KW-1185">Reference proteome</keyword>
<dbReference type="EMBL" id="LK033685">
    <property type="protein sequence ID" value="CDY58634.1"/>
    <property type="molecule type" value="Genomic_DNA"/>
</dbReference>
<sequence length="214" mass="23953">MGILLHSQFGKLHSQSSAARTLQSSLVVSSAMLGDIESFLAYPWGRESFLATLPCFLPPPDPTACKDTVTILSVQDILVVKADATLSVHLDLIPEREKHMWLEEVEDDRVTRFVEMMRSGEIFKPEDFPGGDRRFWVPEATINKCRKRKANEDNQGPSKFQFSGGKRTRSLIRMAKKKKPTASSPGRKKHSYALRSGDGNDTSEVVHPSDHELS</sequence>
<dbReference type="PaxDb" id="3708-A0A078J0H6"/>
<protein>
    <submittedName>
        <fullName evidence="2">BnaCnng33460D protein</fullName>
    </submittedName>
</protein>
<gene>
    <name evidence="2" type="primary">BnaCnng33460D</name>
    <name evidence="2" type="ORF">GSBRNA2T00024966001</name>
</gene>
<dbReference type="Gramene" id="CDY58634">
    <property type="protein sequence ID" value="CDY58634"/>
    <property type="gene ID" value="GSBRNA2T00024966001"/>
</dbReference>